<feature type="compositionally biased region" description="Basic and acidic residues" evidence="1">
    <location>
        <begin position="15"/>
        <end position="28"/>
    </location>
</feature>
<sequence>FQRHNPHQAHQGRHLLHDRSQGRGRSEGVDLGARSCQGHPSPVCQRHFQHGCARVDRR</sequence>
<organism evidence="2 3">
    <name type="scientific">Verticillium longisporum</name>
    <name type="common">Verticillium dahliae var. longisporum</name>
    <dbReference type="NCBI Taxonomy" id="100787"/>
    <lineage>
        <taxon>Eukaryota</taxon>
        <taxon>Fungi</taxon>
        <taxon>Dikarya</taxon>
        <taxon>Ascomycota</taxon>
        <taxon>Pezizomycotina</taxon>
        <taxon>Sordariomycetes</taxon>
        <taxon>Hypocreomycetidae</taxon>
        <taxon>Glomerellales</taxon>
        <taxon>Plectosphaerellaceae</taxon>
        <taxon>Verticillium</taxon>
    </lineage>
</organism>
<feature type="region of interest" description="Disordered" evidence="1">
    <location>
        <begin position="1"/>
        <end position="43"/>
    </location>
</feature>
<name>A0A0G4NHW5_VERLO</name>
<evidence type="ECO:0000313" key="3">
    <source>
        <dbReference type="Proteomes" id="UP000045706"/>
    </source>
</evidence>
<dbReference type="AlphaFoldDB" id="A0A0G4NHW5"/>
<gene>
    <name evidence="2" type="ORF">BN1723_019854</name>
</gene>
<dbReference type="EMBL" id="CVQI01035181">
    <property type="protein sequence ID" value="CRK46008.1"/>
    <property type="molecule type" value="Genomic_DNA"/>
</dbReference>
<feature type="non-terminal residue" evidence="2">
    <location>
        <position position="1"/>
    </location>
</feature>
<dbReference type="Proteomes" id="UP000045706">
    <property type="component" value="Unassembled WGS sequence"/>
</dbReference>
<feature type="compositionally biased region" description="Basic residues" evidence="1">
    <location>
        <begin position="1"/>
        <end position="14"/>
    </location>
</feature>
<accession>A0A0G4NHW5</accession>
<proteinExistence type="predicted"/>
<evidence type="ECO:0000313" key="2">
    <source>
        <dbReference type="EMBL" id="CRK46008.1"/>
    </source>
</evidence>
<evidence type="ECO:0000256" key="1">
    <source>
        <dbReference type="SAM" id="MobiDB-lite"/>
    </source>
</evidence>
<protein>
    <submittedName>
        <fullName evidence="2">Uncharacterized protein</fullName>
    </submittedName>
</protein>
<reference evidence="3" key="1">
    <citation type="submission" date="2015-05" db="EMBL/GenBank/DDBJ databases">
        <authorList>
            <person name="Fogelqvist Johan"/>
        </authorList>
    </citation>
    <scope>NUCLEOTIDE SEQUENCE [LARGE SCALE GENOMIC DNA]</scope>
</reference>